<reference evidence="1 2" key="1">
    <citation type="submission" date="2018-08" db="EMBL/GenBank/DDBJ databases">
        <title>Genome sequencing of rice bacterial endophytes.</title>
        <authorList>
            <person name="Venturi V."/>
        </authorList>
    </citation>
    <scope>NUCLEOTIDE SEQUENCE [LARGE SCALE GENOMIC DNA]</scope>
    <source>
        <strain evidence="1 2">E1205</strain>
    </source>
</reference>
<dbReference type="RefSeq" id="WP_119693825.1">
    <property type="nucleotide sequence ID" value="NZ_QXDA01000004.1"/>
</dbReference>
<sequence length="190" mass="20558">MQPARLDLPVVPGTTYRDTMRLMQPVFVYKPITAIAAGPNGVRLTVEHGLAGAWPVWVRSVTGMQDINRDPRSALPWRAARVDDGVLEINALSGTGMQPTGGELVYRPPVDLAGASVSMRFTRDGTELMVLTLGAGLESPEPGTVTRVLTPAQTSQLGGAWQYTLDVTFSDSTVTRFYRGGGQQECRHEC</sequence>
<evidence type="ECO:0000313" key="2">
    <source>
        <dbReference type="Proteomes" id="UP000265836"/>
    </source>
</evidence>
<gene>
    <name evidence="1" type="ORF">DFO61_3366</name>
</gene>
<organism evidence="1 2">
    <name type="scientific">Ectopseudomonas oleovorans</name>
    <name type="common">Pseudomonas oleovorans</name>
    <dbReference type="NCBI Taxonomy" id="301"/>
    <lineage>
        <taxon>Bacteria</taxon>
        <taxon>Pseudomonadati</taxon>
        <taxon>Pseudomonadota</taxon>
        <taxon>Gammaproteobacteria</taxon>
        <taxon>Pseudomonadales</taxon>
        <taxon>Pseudomonadaceae</taxon>
        <taxon>Ectopseudomonas</taxon>
    </lineage>
</organism>
<comment type="caution">
    <text evidence="1">The sequence shown here is derived from an EMBL/GenBank/DDBJ whole genome shotgun (WGS) entry which is preliminary data.</text>
</comment>
<dbReference type="AlphaFoldDB" id="A0A397MCD6"/>
<dbReference type="Proteomes" id="UP000265836">
    <property type="component" value="Unassembled WGS sequence"/>
</dbReference>
<evidence type="ECO:0000313" key="1">
    <source>
        <dbReference type="EMBL" id="RIA22676.1"/>
    </source>
</evidence>
<protein>
    <submittedName>
        <fullName evidence="1">Uncharacterized protein</fullName>
    </submittedName>
</protein>
<proteinExistence type="predicted"/>
<dbReference type="EMBL" id="QXDA01000004">
    <property type="protein sequence ID" value="RIA22676.1"/>
    <property type="molecule type" value="Genomic_DNA"/>
</dbReference>
<accession>A0A397MCD6</accession>
<name>A0A397MCD6_ECTOL</name>